<evidence type="ECO:0000313" key="2">
    <source>
        <dbReference type="Proteomes" id="UP000486602"/>
    </source>
</evidence>
<protein>
    <submittedName>
        <fullName evidence="1">Phytanoyl-CoA dioxygenase family protein</fullName>
    </submittedName>
</protein>
<keyword evidence="1" id="KW-0223">Dioxygenase</keyword>
<dbReference type="Gene3D" id="2.60.120.620">
    <property type="entry name" value="q2cbj1_9rhob like domain"/>
    <property type="match status" value="1"/>
</dbReference>
<sequence>MRSYGFNIESGSQQGLLFEDIERKGYSLLKSLITSDAAADFCNLLESVYEKQCEEFGLKELELINELNIVRCPLGYKNDFLKLALNETILNIVESVIGKEFQLHLQNAVINRANSQHHQSAWHRDLPYQNWVCSKVLSINAFFCLTPFNIETGGTQFIESSHLSENIPSKEFMDKHAKTLIAEPGDVIIFNSMLLHRAGQNVSNMDRFGINHVYTVPIISQQIDLPRFLTKENIEDAVSRKILGYKYESSVSVNDYRLKRMNKK</sequence>
<dbReference type="Pfam" id="PF05721">
    <property type="entry name" value="PhyH"/>
    <property type="match status" value="1"/>
</dbReference>
<dbReference type="SUPFAM" id="SSF51197">
    <property type="entry name" value="Clavaminate synthase-like"/>
    <property type="match status" value="1"/>
</dbReference>
<reference evidence="1 2" key="1">
    <citation type="submission" date="2020-02" db="EMBL/GenBank/DDBJ databases">
        <title>Out from the shadows clarifying the taxonomy of the family Cryomorphaceae and related taxa by utilizing the GTDB taxonomic framework.</title>
        <authorList>
            <person name="Bowman J.P."/>
        </authorList>
    </citation>
    <scope>NUCLEOTIDE SEQUENCE [LARGE SCALE GENOMIC DNA]</scope>
    <source>
        <strain evidence="1 2">QSSC 1-22</strain>
    </source>
</reference>
<organism evidence="1 2">
    <name type="scientific">Cryomorpha ignava</name>
    <dbReference type="NCBI Taxonomy" id="101383"/>
    <lineage>
        <taxon>Bacteria</taxon>
        <taxon>Pseudomonadati</taxon>
        <taxon>Bacteroidota</taxon>
        <taxon>Flavobacteriia</taxon>
        <taxon>Flavobacteriales</taxon>
        <taxon>Cryomorphaceae</taxon>
        <taxon>Cryomorpha</taxon>
    </lineage>
</organism>
<dbReference type="PANTHER" id="PTHR37563:SF2">
    <property type="entry name" value="PHYTANOYL-COA DIOXYGENASE FAMILY PROTEIN (AFU_ORTHOLOGUE AFUA_2G03330)"/>
    <property type="match status" value="1"/>
</dbReference>
<dbReference type="PANTHER" id="PTHR37563">
    <property type="entry name" value="PHYTANOYL-COA DIOXYGENASE FAMILY PROTEIN (AFU_ORTHOLOGUE AFUA_2G03330)"/>
    <property type="match status" value="1"/>
</dbReference>
<comment type="caution">
    <text evidence="1">The sequence shown here is derived from an EMBL/GenBank/DDBJ whole genome shotgun (WGS) entry which is preliminary data.</text>
</comment>
<accession>A0A7K3WP30</accession>
<proteinExistence type="predicted"/>
<dbReference type="Proteomes" id="UP000486602">
    <property type="component" value="Unassembled WGS sequence"/>
</dbReference>
<dbReference type="InterPro" id="IPR051961">
    <property type="entry name" value="Fungal_Metabolite_Diox"/>
</dbReference>
<dbReference type="GO" id="GO:0016706">
    <property type="term" value="F:2-oxoglutarate-dependent dioxygenase activity"/>
    <property type="evidence" value="ECO:0007669"/>
    <property type="project" value="UniProtKB-ARBA"/>
</dbReference>
<dbReference type="InterPro" id="IPR008775">
    <property type="entry name" value="Phytyl_CoA_dOase-like"/>
</dbReference>
<dbReference type="EMBL" id="JAAGVY010000011">
    <property type="protein sequence ID" value="NEN23407.1"/>
    <property type="molecule type" value="Genomic_DNA"/>
</dbReference>
<gene>
    <name evidence="1" type="ORF">G3O08_07830</name>
</gene>
<evidence type="ECO:0000313" key="1">
    <source>
        <dbReference type="EMBL" id="NEN23407.1"/>
    </source>
</evidence>
<name>A0A7K3WP30_9FLAO</name>
<keyword evidence="1" id="KW-0560">Oxidoreductase</keyword>
<dbReference type="RefSeq" id="WP_163284611.1">
    <property type="nucleotide sequence ID" value="NZ_JAAGVY010000011.1"/>
</dbReference>
<keyword evidence="2" id="KW-1185">Reference proteome</keyword>
<dbReference type="AlphaFoldDB" id="A0A7K3WP30"/>